<dbReference type="Proteomes" id="UP000626109">
    <property type="component" value="Unassembled WGS sequence"/>
</dbReference>
<evidence type="ECO:0000256" key="1">
    <source>
        <dbReference type="SAM" id="MobiDB-lite"/>
    </source>
</evidence>
<organism evidence="2 3">
    <name type="scientific">Polarella glacialis</name>
    <name type="common">Dinoflagellate</name>
    <dbReference type="NCBI Taxonomy" id="89957"/>
    <lineage>
        <taxon>Eukaryota</taxon>
        <taxon>Sar</taxon>
        <taxon>Alveolata</taxon>
        <taxon>Dinophyceae</taxon>
        <taxon>Suessiales</taxon>
        <taxon>Suessiaceae</taxon>
        <taxon>Polarella</taxon>
    </lineage>
</organism>
<dbReference type="EMBL" id="CAJNNW010008469">
    <property type="protein sequence ID" value="CAE8650066.1"/>
    <property type="molecule type" value="Genomic_DNA"/>
</dbReference>
<proteinExistence type="predicted"/>
<evidence type="ECO:0000313" key="2">
    <source>
        <dbReference type="EMBL" id="CAE8650066.1"/>
    </source>
</evidence>
<sequence length="119" mass="12220">MLPQTGPVVPDRARRTAFGSCLKGGSQKVVLELGSEDESPELTASAPLKERPPGGLARPAASAPLKELLPAGKSSSAAAQGGSYISAGDASRVRAKRAKLLEKEEARVTLDAALTRAAE</sequence>
<name>A0A813IFI8_POLGL</name>
<feature type="region of interest" description="Disordered" evidence="1">
    <location>
        <begin position="33"/>
        <end position="92"/>
    </location>
</feature>
<protein>
    <submittedName>
        <fullName evidence="2">Uncharacterized protein</fullName>
    </submittedName>
</protein>
<comment type="caution">
    <text evidence="2">The sequence shown here is derived from an EMBL/GenBank/DDBJ whole genome shotgun (WGS) entry which is preliminary data.</text>
</comment>
<reference evidence="2" key="1">
    <citation type="submission" date="2021-02" db="EMBL/GenBank/DDBJ databases">
        <authorList>
            <person name="Dougan E. K."/>
            <person name="Rhodes N."/>
            <person name="Thang M."/>
            <person name="Chan C."/>
        </authorList>
    </citation>
    <scope>NUCLEOTIDE SEQUENCE</scope>
</reference>
<gene>
    <name evidence="2" type="ORF">PGLA2088_LOCUS7965</name>
</gene>
<dbReference type="AlphaFoldDB" id="A0A813IFI8"/>
<feature type="compositionally biased region" description="Low complexity" evidence="1">
    <location>
        <begin position="71"/>
        <end position="88"/>
    </location>
</feature>
<accession>A0A813IFI8</accession>
<feature type="non-terminal residue" evidence="2">
    <location>
        <position position="1"/>
    </location>
</feature>
<evidence type="ECO:0000313" key="3">
    <source>
        <dbReference type="Proteomes" id="UP000626109"/>
    </source>
</evidence>